<evidence type="ECO:0000259" key="1">
    <source>
        <dbReference type="PROSITE" id="PS50828"/>
    </source>
</evidence>
<dbReference type="EMBL" id="CBTK010000020">
    <property type="protein sequence ID" value="CDH43311.1"/>
    <property type="molecule type" value="Genomic_DNA"/>
</dbReference>
<sequence>MTKLLNLDPQDQALFRQAVGAVKPLHCDRIDPIRHHPAPIPRFTQADEQQVLTDMISDYFEPADLDTGEELYYRRDGVQQAVLRKLRRGQFQVGAVLDLHGMTVVTAKEALVAFLHHVRRNRLSCVRIIHGKGKGSHHRGPVLKQKVNYWLRQRDEVLAFCSARSVDGGTGAIYVLLRSNPCRAQPQLDD</sequence>
<keyword evidence="3" id="KW-1185">Reference proteome</keyword>
<dbReference type="Gene3D" id="3.30.1370.110">
    <property type="match status" value="1"/>
</dbReference>
<protein>
    <submittedName>
        <fullName evidence="2">Smr protein/MutS2-like protein</fullName>
    </submittedName>
</protein>
<dbReference type="SMART" id="SM00463">
    <property type="entry name" value="SMR"/>
    <property type="match status" value="1"/>
</dbReference>
<dbReference type="Proteomes" id="UP000019184">
    <property type="component" value="Unassembled WGS sequence"/>
</dbReference>
<dbReference type="SUPFAM" id="SSF160443">
    <property type="entry name" value="SMR domain-like"/>
    <property type="match status" value="1"/>
</dbReference>
<dbReference type="AlphaFoldDB" id="A0A7U7J1V6"/>
<proteinExistence type="predicted"/>
<reference evidence="2 3" key="1">
    <citation type="journal article" date="2014" name="ISME J.">
        <title>Candidatus Competibacter-lineage genomes retrieved from metagenomes reveal functional metabolic diversity.</title>
        <authorList>
            <person name="McIlroy S.J."/>
            <person name="Albertsen M."/>
            <person name="Andresen E.K."/>
            <person name="Saunders A.M."/>
            <person name="Kristiansen R."/>
            <person name="Stokholm-Bjerregaard M."/>
            <person name="Nielsen K.L."/>
            <person name="Nielsen P.H."/>
        </authorList>
    </citation>
    <scope>NUCLEOTIDE SEQUENCE [LARGE SCALE GENOMIC DNA]</scope>
    <source>
        <strain evidence="2 3">Run_B_J11</strain>
    </source>
</reference>
<dbReference type="InterPro" id="IPR036063">
    <property type="entry name" value="Smr_dom_sf"/>
</dbReference>
<gene>
    <name evidence="2" type="ORF">BN874_1160008</name>
</gene>
<name>A0A7U7J1V6_9GAMM</name>
<dbReference type="PROSITE" id="PS50828">
    <property type="entry name" value="SMR"/>
    <property type="match status" value="1"/>
</dbReference>
<accession>A0A7U7J1V6</accession>
<dbReference type="InterPro" id="IPR002625">
    <property type="entry name" value="Smr_dom"/>
</dbReference>
<dbReference type="PANTHER" id="PTHR35562:SF2">
    <property type="entry name" value="DNA ENDONUCLEASE SMRA-RELATED"/>
    <property type="match status" value="1"/>
</dbReference>
<evidence type="ECO:0000313" key="2">
    <source>
        <dbReference type="EMBL" id="CDH43311.1"/>
    </source>
</evidence>
<feature type="domain" description="Smr" evidence="1">
    <location>
        <begin position="97"/>
        <end position="178"/>
    </location>
</feature>
<organism evidence="2 3">
    <name type="scientific">Candidatus Contendobacter odensis Run_B_J11</name>
    <dbReference type="NCBI Taxonomy" id="1400861"/>
    <lineage>
        <taxon>Bacteria</taxon>
        <taxon>Pseudomonadati</taxon>
        <taxon>Pseudomonadota</taxon>
        <taxon>Gammaproteobacteria</taxon>
        <taxon>Candidatus Competibacteraceae</taxon>
        <taxon>Candidatus Contendibacter</taxon>
    </lineage>
</organism>
<evidence type="ECO:0000313" key="3">
    <source>
        <dbReference type="Proteomes" id="UP000019184"/>
    </source>
</evidence>
<comment type="caution">
    <text evidence="2">The sequence shown here is derived from an EMBL/GenBank/DDBJ whole genome shotgun (WGS) entry which is preliminary data.</text>
</comment>
<dbReference type="Pfam" id="PF01713">
    <property type="entry name" value="Smr"/>
    <property type="match status" value="1"/>
</dbReference>
<dbReference type="RefSeq" id="WP_034430364.1">
    <property type="nucleotide sequence ID" value="NZ_CBTK010000020.1"/>
</dbReference>
<dbReference type="OrthoDB" id="9808881at2"/>
<dbReference type="PANTHER" id="PTHR35562">
    <property type="entry name" value="DNA ENDONUCLEASE SMRA-RELATED"/>
    <property type="match status" value="1"/>
</dbReference>